<reference evidence="8" key="1">
    <citation type="submission" date="2023-07" db="EMBL/GenBank/DDBJ databases">
        <title>Black Yeasts Isolated from many extreme environments.</title>
        <authorList>
            <person name="Coleine C."/>
            <person name="Stajich J.E."/>
            <person name="Selbmann L."/>
        </authorList>
    </citation>
    <scope>NUCLEOTIDE SEQUENCE</scope>
    <source>
        <strain evidence="8">CCFEE 5485</strain>
    </source>
</reference>
<comment type="similarity">
    <text evidence="2">Belongs to the EDC3 family.</text>
</comment>
<dbReference type="SUPFAM" id="SSF64153">
    <property type="entry name" value="YjeF N-terminal domain-like"/>
    <property type="match status" value="1"/>
</dbReference>
<dbReference type="PROSITE" id="PS51385">
    <property type="entry name" value="YJEF_N"/>
    <property type="match status" value="1"/>
</dbReference>
<feature type="region of interest" description="Disordered" evidence="5">
    <location>
        <begin position="193"/>
        <end position="329"/>
    </location>
</feature>
<keyword evidence="9" id="KW-1185">Reference proteome</keyword>
<dbReference type="InterPro" id="IPR004443">
    <property type="entry name" value="YjeF_N_dom"/>
</dbReference>
<dbReference type="SMART" id="SM01199">
    <property type="entry name" value="FDF"/>
    <property type="match status" value="1"/>
</dbReference>
<comment type="caution">
    <text evidence="8">The sequence shown here is derived from an EMBL/GenBank/DDBJ whole genome shotgun (WGS) entry which is preliminary data.</text>
</comment>
<feature type="compositionally biased region" description="Polar residues" evidence="5">
    <location>
        <begin position="210"/>
        <end position="223"/>
    </location>
</feature>
<dbReference type="Pfam" id="PF03853">
    <property type="entry name" value="YjeF_N"/>
    <property type="match status" value="1"/>
</dbReference>
<feature type="compositionally biased region" description="Polar residues" evidence="5">
    <location>
        <begin position="487"/>
        <end position="509"/>
    </location>
</feature>
<feature type="region of interest" description="Disordered" evidence="5">
    <location>
        <begin position="365"/>
        <end position="509"/>
    </location>
</feature>
<evidence type="ECO:0000256" key="3">
    <source>
        <dbReference type="ARBA" id="ARBA00015797"/>
    </source>
</evidence>
<name>A0AAE0WXV5_9PEZI</name>
<evidence type="ECO:0000256" key="4">
    <source>
        <dbReference type="ARBA" id="ARBA00022490"/>
    </source>
</evidence>
<gene>
    <name evidence="8" type="primary">EDC3</name>
    <name evidence="8" type="ORF">LTR78_000431</name>
</gene>
<evidence type="ECO:0000313" key="9">
    <source>
        <dbReference type="Proteomes" id="UP001274830"/>
    </source>
</evidence>
<feature type="domain" description="YjeF N-terminal" evidence="6">
    <location>
        <begin position="532"/>
        <end position="795"/>
    </location>
</feature>
<dbReference type="EMBL" id="JAUTXT010000001">
    <property type="protein sequence ID" value="KAK3680054.1"/>
    <property type="molecule type" value="Genomic_DNA"/>
</dbReference>
<dbReference type="InterPro" id="IPR036652">
    <property type="entry name" value="YjeF_N_dom_sf"/>
</dbReference>
<dbReference type="GO" id="GO:0000932">
    <property type="term" value="C:P-body"/>
    <property type="evidence" value="ECO:0007669"/>
    <property type="project" value="UniProtKB-SubCell"/>
</dbReference>
<dbReference type="PANTHER" id="PTHR13612:SF0">
    <property type="entry name" value="ENHANCER OF MRNA-DECAPPING PROTEIN 3"/>
    <property type="match status" value="1"/>
</dbReference>
<feature type="region of interest" description="Disordered" evidence="5">
    <location>
        <begin position="568"/>
        <end position="594"/>
    </location>
</feature>
<dbReference type="GO" id="GO:0031087">
    <property type="term" value="P:deadenylation-independent decapping of nuclear-transcribed mRNA"/>
    <property type="evidence" value="ECO:0007669"/>
    <property type="project" value="TreeGrafter"/>
</dbReference>
<evidence type="ECO:0000256" key="5">
    <source>
        <dbReference type="SAM" id="MobiDB-lite"/>
    </source>
</evidence>
<feature type="compositionally biased region" description="Basic residues" evidence="5">
    <location>
        <begin position="231"/>
        <end position="242"/>
    </location>
</feature>
<dbReference type="InterPro" id="IPR025762">
    <property type="entry name" value="DFDF"/>
</dbReference>
<evidence type="ECO:0000256" key="2">
    <source>
        <dbReference type="ARBA" id="ARBA00006610"/>
    </source>
</evidence>
<dbReference type="InterPro" id="IPR019050">
    <property type="entry name" value="FDF_dom"/>
</dbReference>
<feature type="compositionally biased region" description="Polar residues" evidence="5">
    <location>
        <begin position="279"/>
        <end position="295"/>
    </location>
</feature>
<dbReference type="GO" id="GO:0003729">
    <property type="term" value="F:mRNA binding"/>
    <property type="evidence" value="ECO:0007669"/>
    <property type="project" value="TreeGrafter"/>
</dbReference>
<comment type="subcellular location">
    <subcellularLocation>
        <location evidence="1">Cytoplasm</location>
        <location evidence="1">P-body</location>
    </subcellularLocation>
</comment>
<organism evidence="8 9">
    <name type="scientific">Recurvomyces mirabilis</name>
    <dbReference type="NCBI Taxonomy" id="574656"/>
    <lineage>
        <taxon>Eukaryota</taxon>
        <taxon>Fungi</taxon>
        <taxon>Dikarya</taxon>
        <taxon>Ascomycota</taxon>
        <taxon>Pezizomycotina</taxon>
        <taxon>Dothideomycetes</taxon>
        <taxon>Dothideomycetidae</taxon>
        <taxon>Mycosphaerellales</taxon>
        <taxon>Teratosphaeriaceae</taxon>
        <taxon>Recurvomyces</taxon>
    </lineage>
</organism>
<feature type="compositionally biased region" description="Low complexity" evidence="5">
    <location>
        <begin position="138"/>
        <end position="169"/>
    </location>
</feature>
<dbReference type="PANTHER" id="PTHR13612">
    <property type="entry name" value="ENHANCER OF MRNA-DECAPPING PROTEIN 3"/>
    <property type="match status" value="1"/>
</dbReference>
<dbReference type="Gene3D" id="3.40.50.10260">
    <property type="entry name" value="YjeF N-terminal domain"/>
    <property type="match status" value="1"/>
</dbReference>
<accession>A0AAE0WXV5</accession>
<dbReference type="RefSeq" id="XP_064699414.1">
    <property type="nucleotide sequence ID" value="XM_064833145.1"/>
</dbReference>
<dbReference type="GO" id="GO:0033962">
    <property type="term" value="P:P-body assembly"/>
    <property type="evidence" value="ECO:0007669"/>
    <property type="project" value="TreeGrafter"/>
</dbReference>
<dbReference type="GeneID" id="89957670"/>
<dbReference type="Pfam" id="PF09532">
    <property type="entry name" value="FDF"/>
    <property type="match status" value="1"/>
</dbReference>
<protein>
    <recommendedName>
        <fullName evidence="3">Enhancer of mRNA-decapping protein 3</fullName>
    </recommendedName>
</protein>
<sequence length="824" mass="87845">MPDFTGMLVQVTLKQSGANIHGRVRNIVAGQTLTLEDAFVPNTGHHLGSWTVQSTAIGDLNVLDGHPAPVSAIRTTGPAPVFPPVQRTQKQQQTQVPSISPPFAQQQPQPQRQQPPPPAKFVDPAILSYGKSPAPLRATQPAPAPVEAPATPVKSSLAEAAESLPSNANGSPFVAEPGSVKLDASRNVGKVQSLAENQASPSVAAKISRDTSGLGIQNGNTNGEDAETGAKKKTRRSQKKKVTPPASAGPPSVMNIEVSRNGNDMEADVKRGKGWRQTPLLQPTPSIGSPAQPTPASKKQSRRQRDQQVEMNNGWATEEATDVQDMGDFDFDASNKLFDKQTIFKELRQGDTTADEDRLISHNKILAPRPGTHGGKNLHPTENVLSPKIAPTKAASNEAAESSSDADTELNFANGRSSSRHSVSRAAMTRKAPSRQSSAQAEMKHPLAASVSSEQRMSAGRPVTSLAGRPKVTVAPRTGTSPMLPERTQSPHSTVSFSKNSTSQAASTSPVEPHFLIQPSSAQCPVLHPRALETLEAQTISAYGLSREAITESAARAVAEAATAMFSEMTSSRSRRGSRANTSTARGSMTSSMTLDRSQPPVIVILAGNHTLGARAIAAARHLLTRKCRIIVAEAFHNAEDKETQDEQMRTQTAILRRLQRGGKEVKRGNWKKALGYIKNLTGPPAVIIDALLGGTTYESLVLDADSKSSLQQEAREMIDWANRSRAPVLSLGCPSGVSGLDGSAPLIEGEPLAIRPERVLAFAAPMQGLLEAVKAGERWEVHVADIGLNIALREDEAVEFGEGWVVEIKFQDGVDNVSMEGRA</sequence>
<evidence type="ECO:0000259" key="6">
    <source>
        <dbReference type="PROSITE" id="PS51385"/>
    </source>
</evidence>
<keyword evidence="4" id="KW-0963">Cytoplasm</keyword>
<evidence type="ECO:0000256" key="1">
    <source>
        <dbReference type="ARBA" id="ARBA00004201"/>
    </source>
</evidence>
<feature type="compositionally biased region" description="Low complexity" evidence="5">
    <location>
        <begin position="394"/>
        <end position="405"/>
    </location>
</feature>
<dbReference type="AlphaFoldDB" id="A0AAE0WXV5"/>
<evidence type="ECO:0000259" key="7">
    <source>
        <dbReference type="PROSITE" id="PS51512"/>
    </source>
</evidence>
<feature type="domain" description="DFDF" evidence="7">
    <location>
        <begin position="317"/>
        <end position="353"/>
    </location>
</feature>
<feature type="compositionally biased region" description="Low complexity" evidence="5">
    <location>
        <begin position="86"/>
        <end position="112"/>
    </location>
</feature>
<feature type="compositionally biased region" description="Polar residues" evidence="5">
    <location>
        <begin position="579"/>
        <end position="594"/>
    </location>
</feature>
<feature type="compositionally biased region" description="Acidic residues" evidence="5">
    <location>
        <begin position="319"/>
        <end position="329"/>
    </location>
</feature>
<dbReference type="Proteomes" id="UP001274830">
    <property type="component" value="Unassembled WGS sequence"/>
</dbReference>
<evidence type="ECO:0000313" key="8">
    <source>
        <dbReference type="EMBL" id="KAK3680054.1"/>
    </source>
</evidence>
<proteinExistence type="inferred from homology"/>
<feature type="region of interest" description="Disordered" evidence="5">
    <location>
        <begin position="75"/>
        <end position="175"/>
    </location>
</feature>
<dbReference type="PROSITE" id="PS51512">
    <property type="entry name" value="DFDF"/>
    <property type="match status" value="1"/>
</dbReference>